<feature type="coiled-coil region" evidence="1">
    <location>
        <begin position="396"/>
        <end position="430"/>
    </location>
</feature>
<dbReference type="HOGENOM" id="CLU_336957_0_0_1"/>
<gene>
    <name evidence="2" type="ORF">TTHERM_00220620</name>
</gene>
<keyword evidence="1" id="KW-0175">Coiled coil</keyword>
<dbReference type="Proteomes" id="UP000009168">
    <property type="component" value="Unassembled WGS sequence"/>
</dbReference>
<dbReference type="KEGG" id="tet:TTHERM_00220620"/>
<organism evidence="2 3">
    <name type="scientific">Tetrahymena thermophila (strain SB210)</name>
    <dbReference type="NCBI Taxonomy" id="312017"/>
    <lineage>
        <taxon>Eukaryota</taxon>
        <taxon>Sar</taxon>
        <taxon>Alveolata</taxon>
        <taxon>Ciliophora</taxon>
        <taxon>Intramacronucleata</taxon>
        <taxon>Oligohymenophorea</taxon>
        <taxon>Hymenostomatida</taxon>
        <taxon>Tetrahymenina</taxon>
        <taxon>Tetrahymenidae</taxon>
        <taxon>Tetrahymena</taxon>
    </lineage>
</organism>
<evidence type="ECO:0000313" key="3">
    <source>
        <dbReference type="Proteomes" id="UP000009168"/>
    </source>
</evidence>
<feature type="coiled-coil region" evidence="1">
    <location>
        <begin position="497"/>
        <end position="524"/>
    </location>
</feature>
<evidence type="ECO:0000256" key="1">
    <source>
        <dbReference type="SAM" id="Coils"/>
    </source>
</evidence>
<dbReference type="AlphaFoldDB" id="I7M903"/>
<keyword evidence="3" id="KW-1185">Reference proteome</keyword>
<dbReference type="EMBL" id="GG662621">
    <property type="protein sequence ID" value="EAS00389.1"/>
    <property type="molecule type" value="Genomic_DNA"/>
</dbReference>
<evidence type="ECO:0000313" key="2">
    <source>
        <dbReference type="EMBL" id="EAS00389.1"/>
    </source>
</evidence>
<dbReference type="GeneID" id="7839479"/>
<name>I7M903_TETTS</name>
<reference evidence="3" key="1">
    <citation type="journal article" date="2006" name="PLoS Biol.">
        <title>Macronuclear genome sequence of the ciliate Tetrahymena thermophila, a model eukaryote.</title>
        <authorList>
            <person name="Eisen J.A."/>
            <person name="Coyne R.S."/>
            <person name="Wu M."/>
            <person name="Wu D."/>
            <person name="Thiagarajan M."/>
            <person name="Wortman J.R."/>
            <person name="Badger J.H."/>
            <person name="Ren Q."/>
            <person name="Amedeo P."/>
            <person name="Jones K.M."/>
            <person name="Tallon L.J."/>
            <person name="Delcher A.L."/>
            <person name="Salzberg S.L."/>
            <person name="Silva J.C."/>
            <person name="Haas B.J."/>
            <person name="Majoros W.H."/>
            <person name="Farzad M."/>
            <person name="Carlton J.M."/>
            <person name="Smith R.K. Jr."/>
            <person name="Garg J."/>
            <person name="Pearlman R.E."/>
            <person name="Karrer K.M."/>
            <person name="Sun L."/>
            <person name="Manning G."/>
            <person name="Elde N.C."/>
            <person name="Turkewitz A.P."/>
            <person name="Asai D.J."/>
            <person name="Wilkes D.E."/>
            <person name="Wang Y."/>
            <person name="Cai H."/>
            <person name="Collins K."/>
            <person name="Stewart B.A."/>
            <person name="Lee S.R."/>
            <person name="Wilamowska K."/>
            <person name="Weinberg Z."/>
            <person name="Ruzzo W.L."/>
            <person name="Wloga D."/>
            <person name="Gaertig J."/>
            <person name="Frankel J."/>
            <person name="Tsao C.-C."/>
            <person name="Gorovsky M.A."/>
            <person name="Keeling P.J."/>
            <person name="Waller R.F."/>
            <person name="Patron N.J."/>
            <person name="Cherry J.M."/>
            <person name="Stover N.A."/>
            <person name="Krieger C.J."/>
            <person name="del Toro C."/>
            <person name="Ryder H.F."/>
            <person name="Williamson S.C."/>
            <person name="Barbeau R.A."/>
            <person name="Hamilton E.P."/>
            <person name="Orias E."/>
        </authorList>
    </citation>
    <scope>NUCLEOTIDE SEQUENCE [LARGE SCALE GENOMIC DNA]</scope>
    <source>
        <strain evidence="3">SB210</strain>
    </source>
</reference>
<feature type="coiled-coil region" evidence="1">
    <location>
        <begin position="78"/>
        <end position="126"/>
    </location>
</feature>
<dbReference type="InParanoid" id="I7M903"/>
<protein>
    <submittedName>
        <fullName evidence="2">Uncharacterized protein</fullName>
    </submittedName>
</protein>
<feature type="coiled-coil region" evidence="1">
    <location>
        <begin position="582"/>
        <end position="645"/>
    </location>
</feature>
<sequence>MNLEDLNLSCIAKKNSISEIGNRDLQQLEWRYSDCLKLNHNSVNNSNNKENVLEEICQNRQRDSYGKQKNFRKNSYCDEQILKELQEKNRQLEQINENNQLKLQALDKENENLRNQLQAKESKKLKSTITNNQKTAVSQPLIDVGSQKSIAQLQHIPESEAEETPINRPTMKGYQRNTISFTQYSAGLENSDEGLKKKKKSEQKIKMILNNGGLNSLGSSVRRLFSSNTTQNTPSSQATSQINKNLLTNFQSEGKYESISSKVDSNLEKKLYHDEIVKKNKQKFNSQQQTLNNGATQNESSDLTMISLSSCQNSNIKPINLQLNNDDTISKISCYEDFNHIFNSQNQNQSVKLKYYSYLLEESYFQHEKFAQYIQHQLSNEQIDFEKSKYGGDQQHNKLLELVEKQSKQIEKQKNELLQANKKQEQLSQLVLLYQDQIVKMNSSNEVVYSQVKQMQDELSTIDLFFQFEDDLDLIHLRDMQLISKLESVPSLFQDGVERIKMNVNQLKNRILELDKIIRQNKEDFNQYLSNLNQKLQNQLNISNNQNTSIIEHCKQRQTNSEALSNMYQILSQTIDKTIQVMIELQQESQKQKDTIKQKSIEKQNLEKHFKQINDLQKKEQEEIMQKLHEQFKKLKDQQSKLESQLFDVKLDKKRIVYKKLQKKLQCKFMHSTDCIEQEIFSNTEGIQKGINSDRKLNFKEAINEYNSVTNKQTDEVTSFNLKNVARSLFLITKNQHDNLQQYKQTLIEFMKLFEWLEVCVEVDSEGNLHIDDSFLSEIELPELVEWAGIFKRNIEISIQQLIKRQIDSKIDLSSKEKNQLKKLIYTGNYSDYFSLLIQNLTQIKI</sequence>
<accession>I7M903</accession>
<dbReference type="RefSeq" id="XP_001020634.1">
    <property type="nucleotide sequence ID" value="XM_001020634.1"/>
</dbReference>
<proteinExistence type="predicted"/>